<dbReference type="RefSeq" id="XP_005648299.1">
    <property type="nucleotide sequence ID" value="XM_005648242.1"/>
</dbReference>
<dbReference type="GeneID" id="17041747"/>
<dbReference type="Pfam" id="PF00226">
    <property type="entry name" value="DnaJ"/>
    <property type="match status" value="1"/>
</dbReference>
<evidence type="ECO:0000313" key="3">
    <source>
        <dbReference type="EMBL" id="EIE23755.1"/>
    </source>
</evidence>
<evidence type="ECO:0008006" key="5">
    <source>
        <dbReference type="Google" id="ProtNLM"/>
    </source>
</evidence>
<keyword evidence="4" id="KW-1185">Reference proteome</keyword>
<dbReference type="CDD" id="cd06257">
    <property type="entry name" value="DnaJ"/>
    <property type="match status" value="1"/>
</dbReference>
<dbReference type="PROSITE" id="PS51379">
    <property type="entry name" value="4FE4S_FER_2"/>
    <property type="match status" value="1"/>
</dbReference>
<dbReference type="eggNOG" id="KOG0716">
    <property type="taxonomic scope" value="Eukaryota"/>
</dbReference>
<evidence type="ECO:0000313" key="4">
    <source>
        <dbReference type="Proteomes" id="UP000007264"/>
    </source>
</evidence>
<dbReference type="InterPro" id="IPR036869">
    <property type="entry name" value="J_dom_sf"/>
</dbReference>
<dbReference type="PROSITE" id="PS50076">
    <property type="entry name" value="DNAJ_2"/>
    <property type="match status" value="1"/>
</dbReference>
<reference evidence="3 4" key="1">
    <citation type="journal article" date="2012" name="Genome Biol.">
        <title>The genome of the polar eukaryotic microalga coccomyxa subellipsoidea reveals traits of cold adaptation.</title>
        <authorList>
            <person name="Blanc G."/>
            <person name="Agarkova I."/>
            <person name="Grimwood J."/>
            <person name="Kuo A."/>
            <person name="Brueggeman A."/>
            <person name="Dunigan D."/>
            <person name="Gurnon J."/>
            <person name="Ladunga I."/>
            <person name="Lindquist E."/>
            <person name="Lucas S."/>
            <person name="Pangilinan J."/>
            <person name="Proschold T."/>
            <person name="Salamov A."/>
            <person name="Schmutz J."/>
            <person name="Weeks D."/>
            <person name="Yamada T."/>
            <person name="Claverie J.M."/>
            <person name="Grigoriev I."/>
            <person name="Van Etten J."/>
            <person name="Lomsadze A."/>
            <person name="Borodovsky M."/>
        </authorList>
    </citation>
    <scope>NUCLEOTIDE SEQUENCE [LARGE SCALE GENOMIC DNA]</scope>
    <source>
        <strain evidence="3 4">C-169</strain>
    </source>
</reference>
<dbReference type="PANTHER" id="PTHR45295">
    <property type="entry name" value="CHAPERONE PROTEIN DNAJ C76, CHLOROPLASTIC"/>
    <property type="match status" value="1"/>
</dbReference>
<organism evidence="3 4">
    <name type="scientific">Coccomyxa subellipsoidea (strain C-169)</name>
    <name type="common">Green microalga</name>
    <dbReference type="NCBI Taxonomy" id="574566"/>
    <lineage>
        <taxon>Eukaryota</taxon>
        <taxon>Viridiplantae</taxon>
        <taxon>Chlorophyta</taxon>
        <taxon>core chlorophytes</taxon>
        <taxon>Trebouxiophyceae</taxon>
        <taxon>Trebouxiophyceae incertae sedis</taxon>
        <taxon>Coccomyxaceae</taxon>
        <taxon>Coccomyxa</taxon>
        <taxon>Coccomyxa subellipsoidea</taxon>
    </lineage>
</organism>
<dbReference type="AlphaFoldDB" id="I0YZD6"/>
<proteinExistence type="predicted"/>
<gene>
    <name evidence="3" type="ORF">COCSUDRAFT_41909</name>
</gene>
<dbReference type="Gene3D" id="1.10.287.110">
    <property type="entry name" value="DnaJ domain"/>
    <property type="match status" value="1"/>
</dbReference>
<evidence type="ECO:0000259" key="1">
    <source>
        <dbReference type="PROSITE" id="PS50076"/>
    </source>
</evidence>
<name>I0YZD6_COCSC</name>
<protein>
    <recommendedName>
        <fullName evidence="5">J domain-containing protein</fullName>
    </recommendedName>
</protein>
<feature type="domain" description="J" evidence="1">
    <location>
        <begin position="15"/>
        <end position="73"/>
    </location>
</feature>
<feature type="domain" description="4Fe-4S ferredoxin-type" evidence="2">
    <location>
        <begin position="108"/>
        <end position="136"/>
    </location>
</feature>
<dbReference type="SUPFAM" id="SSF54862">
    <property type="entry name" value="4Fe-4S ferredoxins"/>
    <property type="match status" value="1"/>
</dbReference>
<dbReference type="SUPFAM" id="SSF46565">
    <property type="entry name" value="Chaperone J-domain"/>
    <property type="match status" value="1"/>
</dbReference>
<dbReference type="EMBL" id="AGSI01000007">
    <property type="protein sequence ID" value="EIE23755.1"/>
    <property type="molecule type" value="Genomic_DNA"/>
</dbReference>
<comment type="caution">
    <text evidence="3">The sequence shown here is derived from an EMBL/GenBank/DDBJ whole genome shotgun (WGS) entry which is preliminary data.</text>
</comment>
<dbReference type="Proteomes" id="UP000007264">
    <property type="component" value="Unassembled WGS sequence"/>
</dbReference>
<dbReference type="InterPro" id="IPR001623">
    <property type="entry name" value="DnaJ_domain"/>
</dbReference>
<dbReference type="PANTHER" id="PTHR45295:SF1">
    <property type="entry name" value="CHAPERONE PROTEIN DNAJ C76, CHLOROPLASTIC"/>
    <property type="match status" value="1"/>
</dbReference>
<dbReference type="Pfam" id="PF13370">
    <property type="entry name" value="Fer4_13"/>
    <property type="match status" value="1"/>
</dbReference>
<dbReference type="Gene3D" id="3.30.70.20">
    <property type="match status" value="1"/>
</dbReference>
<dbReference type="OrthoDB" id="376357at2759"/>
<accession>I0YZD6</accession>
<dbReference type="KEGG" id="csl:COCSUDRAFT_41909"/>
<dbReference type="STRING" id="574566.I0YZD6"/>
<evidence type="ECO:0000259" key="2">
    <source>
        <dbReference type="PROSITE" id="PS51379"/>
    </source>
</evidence>
<dbReference type="InterPro" id="IPR017896">
    <property type="entry name" value="4Fe4S_Fe-S-bd"/>
</dbReference>
<sequence>MLSYAFLPGYLDPDPDMQKGTIDDDASFEEVKAAYRYLAKQCHPDFLGDEGHELCAYSILSNPQQRQNYNARLQAQLQDDLDDYTGKALSKWLVNHPMSKAKDPAETRAVFVDESSCIGCKQCVWCASATFRIEPTHGRSRVFAQWIDDEDLIQASIDACPVDCIHWVDRQQLPALEYVMQKRMGRTNVGVMMAGQGGSNGDVFELTLRFLKEREARLKERAESRKYTPAQEAARSRAADSIRTQHSGWWGGLANAMSGAWAGVVDAAAGTDCRGSGFGADAEVGQRRRVRRTPISDSRGTIPLERSLVPVRVQDPYHDI</sequence>